<dbReference type="InterPro" id="IPR050905">
    <property type="entry name" value="Plant_NBS-LRR"/>
</dbReference>
<dbReference type="PANTHER" id="PTHR33463:SF218">
    <property type="entry name" value="DISEASE RESISTANCE PROTEIN RPS2-LIKE"/>
    <property type="match status" value="1"/>
</dbReference>
<dbReference type="InterPro" id="IPR032675">
    <property type="entry name" value="LRR_dom_sf"/>
</dbReference>
<dbReference type="SUPFAM" id="SSF52058">
    <property type="entry name" value="L domain-like"/>
    <property type="match status" value="1"/>
</dbReference>
<dbReference type="Gene3D" id="1.10.10.10">
    <property type="entry name" value="Winged helix-like DNA-binding domain superfamily/Winged helix DNA-binding domain"/>
    <property type="match status" value="1"/>
</dbReference>
<dbReference type="AlphaFoldDB" id="A0AB40AZ19"/>
<dbReference type="Gene3D" id="3.80.10.10">
    <property type="entry name" value="Ribonuclease Inhibitor"/>
    <property type="match status" value="2"/>
</dbReference>
<accession>A0AB40AZ19</accession>
<evidence type="ECO:0000256" key="1">
    <source>
        <dbReference type="ARBA" id="ARBA00022821"/>
    </source>
</evidence>
<keyword evidence="1" id="KW-0611">Plant defense</keyword>
<evidence type="ECO:0000259" key="2">
    <source>
        <dbReference type="Pfam" id="PF23247"/>
    </source>
</evidence>
<gene>
    <name evidence="4" type="primary">LOC120256039</name>
</gene>
<dbReference type="PANTHER" id="PTHR33463">
    <property type="entry name" value="NB-ARC DOMAIN-CONTAINING PROTEIN-RELATED"/>
    <property type="match status" value="1"/>
</dbReference>
<evidence type="ECO:0000313" key="4">
    <source>
        <dbReference type="RefSeq" id="XP_039119744.1"/>
    </source>
</evidence>
<evidence type="ECO:0000313" key="3">
    <source>
        <dbReference type="Proteomes" id="UP001515500"/>
    </source>
</evidence>
<keyword evidence="3" id="KW-1185">Reference proteome</keyword>
<dbReference type="GeneID" id="120256039"/>
<protein>
    <submittedName>
        <fullName evidence="4">Probable disease resistance protein At4g27220</fullName>
    </submittedName>
</protein>
<dbReference type="InterPro" id="IPR036388">
    <property type="entry name" value="WH-like_DNA-bd_sf"/>
</dbReference>
<dbReference type="Pfam" id="PF23247">
    <property type="entry name" value="LRR_RPS2"/>
    <property type="match status" value="1"/>
</dbReference>
<dbReference type="GO" id="GO:0006952">
    <property type="term" value="P:defense response"/>
    <property type="evidence" value="ECO:0007669"/>
    <property type="project" value="UniProtKB-KW"/>
</dbReference>
<dbReference type="Proteomes" id="UP001515500">
    <property type="component" value="Unplaced"/>
</dbReference>
<dbReference type="InterPro" id="IPR001611">
    <property type="entry name" value="Leu-rich_rpt"/>
</dbReference>
<name>A0AB40AZ19_DIOCR</name>
<proteinExistence type="predicted"/>
<feature type="domain" description="Disease resistance protein At4g27190-like leucine-rich repeats" evidence="2">
    <location>
        <begin position="428"/>
        <end position="579"/>
    </location>
</feature>
<sequence>MYMMVGGGLLIGVETLNDAAKKVYGSGLLDVSKEVIQSIKLSFDFLKNEAAESCFLHCCLFPEDWDIPNEELMYMMFGGGLLIGVETLNDAQSRVDLLLDQLKARGLLLQGSSEGYVRMHDVVRDVAVWISQKDHVSYVRAGQSLAEWPRTIESEMQNYRWLSLMDNNIEDLPPDPMEYPKLETLILSDNEGLSNIPEIFFQHMGSLMVLDLSSIGMKSLPKSFSCLTNLRVLNLGKCYSLKDISHINGLKMLEILILDGAPVSIAPEGLGWAQNLRVINLGISVSFPPFLDNYFSKELPKFRRLERLFMNKFVGSFQELTSLRHLTHLFIYQVADMDDSSSHELVSPGSWPDRLLEFNICFLQNEPRYYWSLSNYRRVLQLMGTKPLAGWAKRLLAKTINLVLVEFQGTELISISSNIPSLAFSSLEHLRVVNWPNLTNLLGDELLLLHDQIPLNQLKQMTISNCPRLTNLTPSRLCQRSMQKLEELSIKDCPIMLELFPCDHKAHGMTELLLRLKSFTLQGLQRLQNVLQPFQCLPKLEGLTIRDCGMRYALSFETETVAMADPFPTLEVLDIKNCRGMREMISPHTSLQAPCFFQGLFSLKIGSCTRLTHLFSYKQAISMQHLSKLHIQNCAALKAVVISTEKKEEAY</sequence>
<organism evidence="3 4">
    <name type="scientific">Dioscorea cayennensis subsp. rotundata</name>
    <name type="common">White Guinea yam</name>
    <name type="synonym">Dioscorea rotundata</name>
    <dbReference type="NCBI Taxonomy" id="55577"/>
    <lineage>
        <taxon>Eukaryota</taxon>
        <taxon>Viridiplantae</taxon>
        <taxon>Streptophyta</taxon>
        <taxon>Embryophyta</taxon>
        <taxon>Tracheophyta</taxon>
        <taxon>Spermatophyta</taxon>
        <taxon>Magnoliopsida</taxon>
        <taxon>Liliopsida</taxon>
        <taxon>Dioscoreales</taxon>
        <taxon>Dioscoreaceae</taxon>
        <taxon>Dioscorea</taxon>
    </lineage>
</organism>
<dbReference type="InterPro" id="IPR057135">
    <property type="entry name" value="At4g27190-like_LRR"/>
</dbReference>
<dbReference type="Pfam" id="PF13855">
    <property type="entry name" value="LRR_8"/>
    <property type="match status" value="1"/>
</dbReference>
<reference evidence="4" key="1">
    <citation type="submission" date="2025-08" db="UniProtKB">
        <authorList>
            <consortium name="RefSeq"/>
        </authorList>
    </citation>
    <scope>IDENTIFICATION</scope>
</reference>
<dbReference type="RefSeq" id="XP_039119744.1">
    <property type="nucleotide sequence ID" value="XM_039263810.1"/>
</dbReference>